<sequence>MQFKEFVKELAAPLVRSRPQPQTSWEKSARLVGTIVNPGPGVSKLKAEEVVSALREQAAVAEKHVRATSRLQPSARHLDLHTDHLADVLVVDRPGWAHYAAKSMADLFGVDEAEPLEGVPDPSDLNGTVETTAVLTFLAQKTLGQFAPNLESTRERGSSPGQLLLVAPNVLVFQRAMAVDLKQFALWVSLHEYTHALQFAAADWLPGYMRERLETVVRSFDSESSLLEWARALAESLRGRDSVIDRLLNDQQREEIARITALMTVLEGHAEVIMDLVPASVLPARRMLRRKFDARRKESKRLVATLGRVSGLDQKSTQYRVGAHFVREAQKRVGIEGFNRVFTAPEFLPTVAELEQVALWVERTDVLLDASKAAEPTPDESTETGDNAA</sequence>
<comment type="caution">
    <text evidence="1">The sequence shown here is derived from an EMBL/GenBank/DDBJ whole genome shotgun (WGS) entry which is preliminary data.</text>
</comment>
<dbReference type="PANTHER" id="PTHR39420">
    <property type="match status" value="1"/>
</dbReference>
<dbReference type="EMBL" id="JBHUOP010000006">
    <property type="protein sequence ID" value="MFD2841507.1"/>
    <property type="molecule type" value="Genomic_DNA"/>
</dbReference>
<dbReference type="PANTHER" id="PTHR39420:SF1">
    <property type="entry name" value="HYDROLASE"/>
    <property type="match status" value="1"/>
</dbReference>
<dbReference type="InterPro" id="IPR018766">
    <property type="entry name" value="Zinicin_2"/>
</dbReference>
<keyword evidence="1" id="KW-0378">Hydrolase</keyword>
<dbReference type="Pfam" id="PF10103">
    <property type="entry name" value="Zincin_2"/>
    <property type="match status" value="1"/>
</dbReference>
<accession>A0ABW5XHB5</accession>
<evidence type="ECO:0000313" key="2">
    <source>
        <dbReference type="Proteomes" id="UP001597391"/>
    </source>
</evidence>
<keyword evidence="2" id="KW-1185">Reference proteome</keyword>
<gene>
    <name evidence="1" type="ORF">ACFSYH_13150</name>
</gene>
<dbReference type="SUPFAM" id="SSF55486">
    <property type="entry name" value="Metalloproteases ('zincins'), catalytic domain"/>
    <property type="match status" value="1"/>
</dbReference>
<dbReference type="InterPro" id="IPR042271">
    <property type="entry name" value="Zinicin_2_N"/>
</dbReference>
<dbReference type="Gene3D" id="1.20.150.30">
    <property type="entry name" value="Zincin-like metallopeptidase, N-terminal domain"/>
    <property type="match status" value="1"/>
</dbReference>
<organism evidence="1 2">
    <name type="scientific">Populibacterium corticicola</name>
    <dbReference type="NCBI Taxonomy" id="1812826"/>
    <lineage>
        <taxon>Bacteria</taxon>
        <taxon>Bacillati</taxon>
        <taxon>Actinomycetota</taxon>
        <taxon>Actinomycetes</taxon>
        <taxon>Micrococcales</taxon>
        <taxon>Jonesiaceae</taxon>
        <taxon>Populibacterium</taxon>
    </lineage>
</organism>
<dbReference type="GO" id="GO:0008237">
    <property type="term" value="F:metallopeptidase activity"/>
    <property type="evidence" value="ECO:0007669"/>
    <property type="project" value="UniProtKB-KW"/>
</dbReference>
<dbReference type="Proteomes" id="UP001597391">
    <property type="component" value="Unassembled WGS sequence"/>
</dbReference>
<keyword evidence="1" id="KW-0482">Metalloprotease</keyword>
<dbReference type="RefSeq" id="WP_377467563.1">
    <property type="nucleotide sequence ID" value="NZ_JBHUOP010000006.1"/>
</dbReference>
<dbReference type="InterPro" id="IPR022454">
    <property type="entry name" value="CHP03883_F420-assoc"/>
</dbReference>
<keyword evidence="1" id="KW-0645">Protease</keyword>
<reference evidence="2" key="1">
    <citation type="journal article" date="2019" name="Int. J. Syst. Evol. Microbiol.">
        <title>The Global Catalogue of Microorganisms (GCM) 10K type strain sequencing project: providing services to taxonomists for standard genome sequencing and annotation.</title>
        <authorList>
            <consortium name="The Broad Institute Genomics Platform"/>
            <consortium name="The Broad Institute Genome Sequencing Center for Infectious Disease"/>
            <person name="Wu L."/>
            <person name="Ma J."/>
        </authorList>
    </citation>
    <scope>NUCLEOTIDE SEQUENCE [LARGE SCALE GENOMIC DNA]</scope>
    <source>
        <strain evidence="2">KCTC 33576</strain>
    </source>
</reference>
<protein>
    <submittedName>
        <fullName evidence="1">Zinc-dependent metalloprotease</fullName>
    </submittedName>
</protein>
<name>A0ABW5XHB5_9MICO</name>
<evidence type="ECO:0000313" key="1">
    <source>
        <dbReference type="EMBL" id="MFD2841507.1"/>
    </source>
</evidence>
<proteinExistence type="predicted"/>
<dbReference type="NCBIfam" id="TIGR03883">
    <property type="entry name" value="DUF2342_F420"/>
    <property type="match status" value="1"/>
</dbReference>
<dbReference type="NCBIfam" id="TIGR03624">
    <property type="entry name" value="putative hydrolase"/>
    <property type="match status" value="1"/>
</dbReference>